<dbReference type="InterPro" id="IPR015315">
    <property type="entry name" value="DUF1963"/>
</dbReference>
<accession>A0A9X1NG91</accession>
<evidence type="ECO:0000313" key="1">
    <source>
        <dbReference type="EMBL" id="MCD5314422.1"/>
    </source>
</evidence>
<gene>
    <name evidence="1" type="ORF">LR394_26295</name>
</gene>
<dbReference type="Gene3D" id="2.30.320.10">
    <property type="entry name" value="YwqG-like"/>
    <property type="match status" value="1"/>
</dbReference>
<dbReference type="EMBL" id="JAJOMB010000016">
    <property type="protein sequence ID" value="MCD5314422.1"/>
    <property type="molecule type" value="Genomic_DNA"/>
</dbReference>
<organism evidence="1 2">
    <name type="scientific">Kineosporia babensis</name>
    <dbReference type="NCBI Taxonomy" id="499548"/>
    <lineage>
        <taxon>Bacteria</taxon>
        <taxon>Bacillati</taxon>
        <taxon>Actinomycetota</taxon>
        <taxon>Actinomycetes</taxon>
        <taxon>Kineosporiales</taxon>
        <taxon>Kineosporiaceae</taxon>
        <taxon>Kineosporia</taxon>
    </lineage>
</organism>
<dbReference type="RefSeq" id="WP_231446920.1">
    <property type="nucleotide sequence ID" value="NZ_JAJOMB010000016.1"/>
</dbReference>
<dbReference type="SUPFAM" id="SSF103032">
    <property type="entry name" value="Hypothetical protein YwqG"/>
    <property type="match status" value="1"/>
</dbReference>
<dbReference type="Pfam" id="PF09234">
    <property type="entry name" value="DUF1963"/>
    <property type="match status" value="1"/>
</dbReference>
<dbReference type="Proteomes" id="UP001138997">
    <property type="component" value="Unassembled WGS sequence"/>
</dbReference>
<keyword evidence="2" id="KW-1185">Reference proteome</keyword>
<evidence type="ECO:0000313" key="2">
    <source>
        <dbReference type="Proteomes" id="UP001138997"/>
    </source>
</evidence>
<dbReference type="AlphaFoldDB" id="A0A9X1NG91"/>
<comment type="caution">
    <text evidence="1">The sequence shown here is derived from an EMBL/GenBank/DDBJ whole genome shotgun (WGS) entry which is preliminary data.</text>
</comment>
<proteinExistence type="predicted"/>
<sequence>MTHTGYSLAQFKERFRQVAAERDASQAVVESYLSTLRPRVALHTEANDAGVVFRYGGDPRLPAEIEWPGELAFLGALDCSAIPREHLDLPYPTGGELLFFWDGWDTPDTDEGRVIHVADPAAAAPRSGPGDAYERIDYYATPRIEAAWDSSYFPDDEFEDFRRLHDAVQQEESPVHDVFALGGYPNGEMTPEWEMAEVLGQGQTFEQKQEIEARLHNECRVLLSANSDPAEEYRLTYAILTQDLSAGRLDAVRVSANVND</sequence>
<dbReference type="InterPro" id="IPR035948">
    <property type="entry name" value="YwqG-like_sf"/>
</dbReference>
<name>A0A9X1NG91_9ACTN</name>
<protein>
    <submittedName>
        <fullName evidence="1">DUF1963 domain-containing protein</fullName>
    </submittedName>
</protein>
<reference evidence="1" key="1">
    <citation type="submission" date="2021-11" db="EMBL/GenBank/DDBJ databases">
        <title>Streptomyces corallinus and Kineosporia corallina sp. nov., two new coral-derived marine actinobacteria.</title>
        <authorList>
            <person name="Buangrab K."/>
            <person name="Sutthacheep M."/>
            <person name="Yeemin T."/>
            <person name="Harunari E."/>
            <person name="Igarashi Y."/>
            <person name="Sripreechasak P."/>
            <person name="Kanchanasin P."/>
            <person name="Tanasupawat S."/>
            <person name="Phongsopitanun W."/>
        </authorList>
    </citation>
    <scope>NUCLEOTIDE SEQUENCE</scope>
    <source>
        <strain evidence="1">JCM 31032</strain>
    </source>
</reference>